<protein>
    <submittedName>
        <fullName evidence="2">Uncharacterized protein</fullName>
    </submittedName>
</protein>
<organism evidence="2 3">
    <name type="scientific">Muricoccus nepalensis</name>
    <dbReference type="NCBI Taxonomy" id="1854500"/>
    <lineage>
        <taxon>Bacteria</taxon>
        <taxon>Pseudomonadati</taxon>
        <taxon>Pseudomonadota</taxon>
        <taxon>Alphaproteobacteria</taxon>
        <taxon>Acetobacterales</taxon>
        <taxon>Roseomonadaceae</taxon>
        <taxon>Muricoccus</taxon>
    </lineage>
</organism>
<name>A0A502FAC4_9PROT</name>
<accession>A0A502FAC4</accession>
<keyword evidence="1" id="KW-1133">Transmembrane helix</keyword>
<sequence length="75" mass="7478">MGMREEILLLGLSAGVLGALVGGLMLAVGLGMVTQNAHAGWVLVLPAGPIAGAVGYALAKRTAKRLAAGESPRGR</sequence>
<evidence type="ECO:0000256" key="1">
    <source>
        <dbReference type="SAM" id="Phobius"/>
    </source>
</evidence>
<evidence type="ECO:0000313" key="2">
    <source>
        <dbReference type="EMBL" id="TPG46368.1"/>
    </source>
</evidence>
<evidence type="ECO:0000313" key="3">
    <source>
        <dbReference type="Proteomes" id="UP000317078"/>
    </source>
</evidence>
<proteinExistence type="predicted"/>
<feature type="transmembrane region" description="Helical" evidence="1">
    <location>
        <begin position="7"/>
        <end position="33"/>
    </location>
</feature>
<dbReference type="EMBL" id="RCZP01000041">
    <property type="protein sequence ID" value="TPG46368.1"/>
    <property type="molecule type" value="Genomic_DNA"/>
</dbReference>
<gene>
    <name evidence="2" type="ORF">EAH89_25010</name>
</gene>
<keyword evidence="3" id="KW-1185">Reference proteome</keyword>
<dbReference type="Proteomes" id="UP000317078">
    <property type="component" value="Unassembled WGS sequence"/>
</dbReference>
<keyword evidence="1" id="KW-0472">Membrane</keyword>
<keyword evidence="1" id="KW-0812">Transmembrane</keyword>
<dbReference type="AlphaFoldDB" id="A0A502FAC4"/>
<comment type="caution">
    <text evidence="2">The sequence shown here is derived from an EMBL/GenBank/DDBJ whole genome shotgun (WGS) entry which is preliminary data.</text>
</comment>
<reference evidence="2 3" key="1">
    <citation type="journal article" date="2019" name="Environ. Microbiol.">
        <title>Species interactions and distinct microbial communities in high Arctic permafrost affected cryosols are associated with the CH4 and CO2 gas fluxes.</title>
        <authorList>
            <person name="Altshuler I."/>
            <person name="Hamel J."/>
            <person name="Turney S."/>
            <person name="Magnuson E."/>
            <person name="Levesque R."/>
            <person name="Greer C."/>
            <person name="Whyte L.G."/>
        </authorList>
    </citation>
    <scope>NUCLEOTIDE SEQUENCE [LARGE SCALE GENOMIC DNA]</scope>
    <source>
        <strain evidence="2 3">S9.3B</strain>
    </source>
</reference>
<feature type="transmembrane region" description="Helical" evidence="1">
    <location>
        <begin position="39"/>
        <end position="59"/>
    </location>
</feature>